<dbReference type="EMBL" id="SVCM01000116">
    <property type="protein sequence ID" value="MBE6060531.1"/>
    <property type="molecule type" value="Genomic_DNA"/>
</dbReference>
<organism evidence="3 4">
    <name type="scientific">Clostridium sulfidigenes</name>
    <dbReference type="NCBI Taxonomy" id="318464"/>
    <lineage>
        <taxon>Bacteria</taxon>
        <taxon>Bacillati</taxon>
        <taxon>Bacillota</taxon>
        <taxon>Clostridia</taxon>
        <taxon>Eubacteriales</taxon>
        <taxon>Clostridiaceae</taxon>
        <taxon>Clostridium</taxon>
    </lineage>
</organism>
<keyword evidence="1" id="KW-0175">Coiled coil</keyword>
<evidence type="ECO:0000256" key="1">
    <source>
        <dbReference type="SAM" id="Coils"/>
    </source>
</evidence>
<dbReference type="AlphaFoldDB" id="A0A927W7U3"/>
<comment type="caution">
    <text evidence="3">The sequence shown here is derived from an EMBL/GenBank/DDBJ whole genome shotgun (WGS) entry which is preliminary data.</text>
</comment>
<proteinExistence type="predicted"/>
<evidence type="ECO:0000313" key="3">
    <source>
        <dbReference type="EMBL" id="MBE6060531.1"/>
    </source>
</evidence>
<reference evidence="3" key="1">
    <citation type="submission" date="2019-04" db="EMBL/GenBank/DDBJ databases">
        <title>Evolution of Biomass-Degrading Anaerobic Consortia Revealed by Metagenomics.</title>
        <authorList>
            <person name="Peng X."/>
        </authorList>
    </citation>
    <scope>NUCLEOTIDE SEQUENCE</scope>
    <source>
        <strain evidence="3">SIG254</strain>
    </source>
</reference>
<dbReference type="Proteomes" id="UP000768462">
    <property type="component" value="Unassembled WGS sequence"/>
</dbReference>
<evidence type="ECO:0000313" key="4">
    <source>
        <dbReference type="Proteomes" id="UP000768462"/>
    </source>
</evidence>
<sequence>MIILYIDINEIKVHGEYIYVKANYGEDLINETSSDVVQKIRNQEHKLVLKNTSNNIMIINDYYQDELAEEFFSVEDNDFTVVNEKVSKNLQNASNNYQKYIKNIDKLSKEHKSNLKQANYLSKLESISSRAYSSYDGAKARNYAAKYALSYNSNYSNYNGRGGDCTNFVSQCIYAGGIPTDATWKKNSNAWIRVTELRNWLVKKRYAKEFTWQSNAKEGDLVQLYNSSNGWYHSLIITYKRTDGQLFVSSHSADYYNRALANYTSKMRYLILTS</sequence>
<gene>
    <name evidence="3" type="ORF">E7215_10225</name>
</gene>
<dbReference type="PANTHER" id="PTHR40032">
    <property type="entry name" value="EXPORTED PROTEIN-RELATED"/>
    <property type="match status" value="1"/>
</dbReference>
<dbReference type="InterPro" id="IPR024301">
    <property type="entry name" value="Amidase_6"/>
</dbReference>
<protein>
    <recommendedName>
        <fullName evidence="2">Putative amidase domain-containing protein</fullName>
    </recommendedName>
</protein>
<evidence type="ECO:0000259" key="2">
    <source>
        <dbReference type="Pfam" id="PF12671"/>
    </source>
</evidence>
<name>A0A927W7U3_9CLOT</name>
<feature type="coiled-coil region" evidence="1">
    <location>
        <begin position="83"/>
        <end position="110"/>
    </location>
</feature>
<dbReference type="PANTHER" id="PTHR40032:SF1">
    <property type="entry name" value="EXPORTED PROTEIN"/>
    <property type="match status" value="1"/>
</dbReference>
<dbReference type="Pfam" id="PF12671">
    <property type="entry name" value="Amidase_6"/>
    <property type="match status" value="1"/>
</dbReference>
<accession>A0A927W7U3</accession>
<feature type="domain" description="Putative amidase" evidence="2">
    <location>
        <begin position="134"/>
        <end position="266"/>
    </location>
</feature>